<keyword evidence="7" id="KW-0472">Membrane</keyword>
<name>A0ABX9N1B8_9MICO</name>
<proteinExistence type="inferred from homology"/>
<accession>A0ABX9N1B8</accession>
<comment type="similarity">
    <text evidence="2">Belongs to the ABC transporter superfamily.</text>
</comment>
<keyword evidence="9" id="KW-0067">ATP-binding</keyword>
<keyword evidence="4" id="KW-1003">Cell membrane</keyword>
<evidence type="ECO:0000256" key="3">
    <source>
        <dbReference type="ARBA" id="ARBA00022448"/>
    </source>
</evidence>
<organism evidence="9 10">
    <name type="scientific">Clavibacter californiensis</name>
    <dbReference type="NCBI Taxonomy" id="1401995"/>
    <lineage>
        <taxon>Bacteria</taxon>
        <taxon>Bacillati</taxon>
        <taxon>Actinomycetota</taxon>
        <taxon>Actinomycetes</taxon>
        <taxon>Micrococcales</taxon>
        <taxon>Microbacteriaceae</taxon>
        <taxon>Clavibacter</taxon>
    </lineage>
</organism>
<dbReference type="InterPro" id="IPR003439">
    <property type="entry name" value="ABC_transporter-like_ATP-bd"/>
</dbReference>
<keyword evidence="3" id="KW-0813">Transport</keyword>
<evidence type="ECO:0000256" key="7">
    <source>
        <dbReference type="ARBA" id="ARBA00023136"/>
    </source>
</evidence>
<dbReference type="GO" id="GO:0005524">
    <property type="term" value="F:ATP binding"/>
    <property type="evidence" value="ECO:0007669"/>
    <property type="project" value="UniProtKB-KW"/>
</dbReference>
<keyword evidence="9" id="KW-0547">Nucleotide-binding</keyword>
<evidence type="ECO:0000313" key="10">
    <source>
        <dbReference type="Proteomes" id="UP000265355"/>
    </source>
</evidence>
<keyword evidence="10" id="KW-1185">Reference proteome</keyword>
<protein>
    <submittedName>
        <fullName evidence="9">ATP-binding cassette domain-containing protein</fullName>
    </submittedName>
</protein>
<feature type="domain" description="ABC transporter" evidence="8">
    <location>
        <begin position="18"/>
        <end position="107"/>
    </location>
</feature>
<dbReference type="InterPro" id="IPR050388">
    <property type="entry name" value="ABC_Ni/Peptide_Import"/>
</dbReference>
<sequence length="126" mass="12785">MRAATDATDATAPGAALLHGIDLRVAPGEVVGLSGPSGSGKSTLLHALLGHLSPGSRVAAGTVRVHGVDPLTPAGRRLLRGQVVGHVPQDPASALDPARTALHHIRQAARRSAGRTSRAELGRVVL</sequence>
<keyword evidence="5" id="KW-0997">Cell inner membrane</keyword>
<evidence type="ECO:0000256" key="4">
    <source>
        <dbReference type="ARBA" id="ARBA00022475"/>
    </source>
</evidence>
<reference evidence="9 10" key="1">
    <citation type="submission" date="2018-08" db="EMBL/GenBank/DDBJ databases">
        <title>Genome Sequence of Clavibacter michiganensis Subspecies type strains, and the Atypical Peach-Colored Strains Isolated from Tomato.</title>
        <authorList>
            <person name="Osdaghi E."/>
            <person name="Portier P."/>
            <person name="Briand M."/>
            <person name="Jacques M.-A."/>
        </authorList>
    </citation>
    <scope>NUCLEOTIDE SEQUENCE [LARGE SCALE GENOMIC DNA]</scope>
    <source>
        <strain evidence="9 10">CFBP 8216</strain>
    </source>
</reference>
<gene>
    <name evidence="9" type="ORF">DZF98_15600</name>
</gene>
<evidence type="ECO:0000256" key="1">
    <source>
        <dbReference type="ARBA" id="ARBA00004370"/>
    </source>
</evidence>
<dbReference type="Pfam" id="PF00005">
    <property type="entry name" value="ABC_tran"/>
    <property type="match status" value="1"/>
</dbReference>
<dbReference type="Proteomes" id="UP000265355">
    <property type="component" value="Unassembled WGS sequence"/>
</dbReference>
<dbReference type="EMBL" id="QWEE01000492">
    <property type="protein sequence ID" value="RII87797.1"/>
    <property type="molecule type" value="Genomic_DNA"/>
</dbReference>
<dbReference type="SUPFAM" id="SSF52540">
    <property type="entry name" value="P-loop containing nucleoside triphosphate hydrolases"/>
    <property type="match status" value="1"/>
</dbReference>
<feature type="non-terminal residue" evidence="9">
    <location>
        <position position="126"/>
    </location>
</feature>
<dbReference type="PANTHER" id="PTHR43297">
    <property type="entry name" value="OLIGOPEPTIDE TRANSPORT ATP-BINDING PROTEIN APPD"/>
    <property type="match status" value="1"/>
</dbReference>
<comment type="caution">
    <text evidence="9">The sequence shown here is derived from an EMBL/GenBank/DDBJ whole genome shotgun (WGS) entry which is preliminary data.</text>
</comment>
<evidence type="ECO:0000313" key="9">
    <source>
        <dbReference type="EMBL" id="RII87797.1"/>
    </source>
</evidence>
<evidence type="ECO:0000256" key="2">
    <source>
        <dbReference type="ARBA" id="ARBA00005417"/>
    </source>
</evidence>
<dbReference type="InterPro" id="IPR027417">
    <property type="entry name" value="P-loop_NTPase"/>
</dbReference>
<dbReference type="Gene3D" id="3.40.50.300">
    <property type="entry name" value="P-loop containing nucleotide triphosphate hydrolases"/>
    <property type="match status" value="1"/>
</dbReference>
<evidence type="ECO:0000259" key="8">
    <source>
        <dbReference type="Pfam" id="PF00005"/>
    </source>
</evidence>
<dbReference type="PANTHER" id="PTHR43297:SF14">
    <property type="entry name" value="ATPASE AAA-TYPE CORE DOMAIN-CONTAINING PROTEIN"/>
    <property type="match status" value="1"/>
</dbReference>
<comment type="subcellular location">
    <subcellularLocation>
        <location evidence="1">Membrane</location>
    </subcellularLocation>
</comment>
<keyword evidence="6" id="KW-1278">Translocase</keyword>
<evidence type="ECO:0000256" key="6">
    <source>
        <dbReference type="ARBA" id="ARBA00022967"/>
    </source>
</evidence>
<evidence type="ECO:0000256" key="5">
    <source>
        <dbReference type="ARBA" id="ARBA00022519"/>
    </source>
</evidence>